<feature type="transmembrane region" description="Helical" evidence="6">
    <location>
        <begin position="170"/>
        <end position="192"/>
    </location>
</feature>
<feature type="transmembrane region" description="Helical" evidence="6">
    <location>
        <begin position="20"/>
        <end position="40"/>
    </location>
</feature>
<evidence type="ECO:0000256" key="3">
    <source>
        <dbReference type="ARBA" id="ARBA00022692"/>
    </source>
</evidence>
<feature type="transmembrane region" description="Helical" evidence="6">
    <location>
        <begin position="394"/>
        <end position="413"/>
    </location>
</feature>
<accession>A0A1G9E936</accession>
<dbReference type="InterPro" id="IPR002528">
    <property type="entry name" value="MATE_fam"/>
</dbReference>
<dbReference type="EMBL" id="FNEK01000051">
    <property type="protein sequence ID" value="SDK72669.1"/>
    <property type="molecule type" value="Genomic_DNA"/>
</dbReference>
<feature type="transmembrane region" description="Helical" evidence="6">
    <location>
        <begin position="287"/>
        <end position="307"/>
    </location>
</feature>
<dbReference type="RefSeq" id="WP_170844654.1">
    <property type="nucleotide sequence ID" value="NZ_FNEK01000051.1"/>
</dbReference>
<reference evidence="7 8" key="1">
    <citation type="submission" date="2016-10" db="EMBL/GenBank/DDBJ databases">
        <authorList>
            <person name="de Groot N.N."/>
        </authorList>
    </citation>
    <scope>NUCLEOTIDE SEQUENCE [LARGE SCALE GENOMIC DNA]</scope>
    <source>
        <strain evidence="7 8">DSM 25294</strain>
    </source>
</reference>
<dbReference type="GO" id="GO:0042910">
    <property type="term" value="F:xenobiotic transmembrane transporter activity"/>
    <property type="evidence" value="ECO:0007669"/>
    <property type="project" value="InterPro"/>
</dbReference>
<sequence length="452" mass="47803">MTESEPAFAAGTGAITHRRVLAIALPIVLSNATVPILGIVDTAVVGQIGQAAPIGAVGIGAIILTAFYWVFGFLRMGTTGMVGQARGAGNTVEVSALLVRALIVAGAVGAAAILLQGPLFAGAFRLSPASPEVETLARQYLSIRIWSAPAAVALYGLTGWLIALERTRAVLLLQVVMNLVNIGLDFTFVLGMGWGVQGVAAATFIAEWSGVALGLWLCRDAFRGGYWLDRQRIFDRERLLHMATVNGDIFIRSLLLQGIFVTFLFLAADLGDVALAANQVLLQFLQVTAYALDGFAFSAEALVAQAIGQGSRPTLRRAALATGLWGAVSVAVLALGFALMGNTVIALMTTAPDVRDEARLYLPWMVALPLIGVLPWMLDGIFIGATRTRDMRNMMILSALVYALGLSILYPIYGNHGLWASLALSFVARGATLGLRYPALEAAVRPRPASVA</sequence>
<proteinExistence type="inferred from homology"/>
<feature type="transmembrane region" description="Helical" evidence="6">
    <location>
        <begin position="198"/>
        <end position="218"/>
    </location>
</feature>
<evidence type="ECO:0000256" key="2">
    <source>
        <dbReference type="ARBA" id="ARBA00010199"/>
    </source>
</evidence>
<evidence type="ECO:0000256" key="6">
    <source>
        <dbReference type="SAM" id="Phobius"/>
    </source>
</evidence>
<keyword evidence="3 6" id="KW-0812">Transmembrane</keyword>
<dbReference type="STRING" id="571298.SAMN04488026_105116"/>
<gene>
    <name evidence="7" type="ORF">SAMN04488026_105116</name>
</gene>
<dbReference type="NCBIfam" id="TIGR00797">
    <property type="entry name" value="matE"/>
    <property type="match status" value="1"/>
</dbReference>
<dbReference type="AlphaFoldDB" id="A0A1G9E936"/>
<name>A0A1G9E936_9RHOB</name>
<feature type="transmembrane region" description="Helical" evidence="6">
    <location>
        <begin position="97"/>
        <end position="121"/>
    </location>
</feature>
<keyword evidence="4 6" id="KW-1133">Transmembrane helix</keyword>
<dbReference type="GO" id="GO:0015297">
    <property type="term" value="F:antiporter activity"/>
    <property type="evidence" value="ECO:0007669"/>
    <property type="project" value="InterPro"/>
</dbReference>
<dbReference type="PANTHER" id="PTHR42893">
    <property type="entry name" value="PROTEIN DETOXIFICATION 44, CHLOROPLASTIC-RELATED"/>
    <property type="match status" value="1"/>
</dbReference>
<feature type="transmembrane region" description="Helical" evidence="6">
    <location>
        <begin position="319"/>
        <end position="341"/>
    </location>
</feature>
<evidence type="ECO:0000256" key="4">
    <source>
        <dbReference type="ARBA" id="ARBA00022989"/>
    </source>
</evidence>
<dbReference type="Proteomes" id="UP000199382">
    <property type="component" value="Unassembled WGS sequence"/>
</dbReference>
<keyword evidence="5 6" id="KW-0472">Membrane</keyword>
<evidence type="ECO:0000256" key="5">
    <source>
        <dbReference type="ARBA" id="ARBA00023136"/>
    </source>
</evidence>
<comment type="similarity">
    <text evidence="2">Belongs to the multi antimicrobial extrusion (MATE) (TC 2.A.66.1) family.</text>
</comment>
<feature type="transmembrane region" description="Helical" evidence="6">
    <location>
        <begin position="361"/>
        <end position="382"/>
    </location>
</feature>
<dbReference type="GO" id="GO:0005886">
    <property type="term" value="C:plasma membrane"/>
    <property type="evidence" value="ECO:0007669"/>
    <property type="project" value="TreeGrafter"/>
</dbReference>
<protein>
    <submittedName>
        <fullName evidence="7">Multidrug resistance protein, MATE family</fullName>
    </submittedName>
</protein>
<comment type="subcellular location">
    <subcellularLocation>
        <location evidence="1">Membrane</location>
        <topology evidence="1">Multi-pass membrane protein</topology>
    </subcellularLocation>
</comment>
<dbReference type="Pfam" id="PF01554">
    <property type="entry name" value="MatE"/>
    <property type="match status" value="2"/>
</dbReference>
<evidence type="ECO:0000256" key="1">
    <source>
        <dbReference type="ARBA" id="ARBA00004141"/>
    </source>
</evidence>
<feature type="transmembrane region" description="Helical" evidence="6">
    <location>
        <begin position="239"/>
        <end position="267"/>
    </location>
</feature>
<evidence type="ECO:0000313" key="8">
    <source>
        <dbReference type="Proteomes" id="UP000199382"/>
    </source>
</evidence>
<dbReference type="InterPro" id="IPR044644">
    <property type="entry name" value="DinF-like"/>
</dbReference>
<feature type="transmembrane region" description="Helical" evidence="6">
    <location>
        <begin position="141"/>
        <end position="163"/>
    </location>
</feature>
<dbReference type="CDD" id="cd13136">
    <property type="entry name" value="MATE_DinF_like"/>
    <property type="match status" value="1"/>
</dbReference>
<keyword evidence="8" id="KW-1185">Reference proteome</keyword>
<organism evidence="7 8">
    <name type="scientific">Aliiruegeria lutimaris</name>
    <dbReference type="NCBI Taxonomy" id="571298"/>
    <lineage>
        <taxon>Bacteria</taxon>
        <taxon>Pseudomonadati</taxon>
        <taxon>Pseudomonadota</taxon>
        <taxon>Alphaproteobacteria</taxon>
        <taxon>Rhodobacterales</taxon>
        <taxon>Roseobacteraceae</taxon>
        <taxon>Aliiruegeria</taxon>
    </lineage>
</organism>
<evidence type="ECO:0000313" key="7">
    <source>
        <dbReference type="EMBL" id="SDK72669.1"/>
    </source>
</evidence>
<dbReference type="PANTHER" id="PTHR42893:SF46">
    <property type="entry name" value="PROTEIN DETOXIFICATION 44, CHLOROPLASTIC"/>
    <property type="match status" value="1"/>
</dbReference>
<feature type="transmembrane region" description="Helical" evidence="6">
    <location>
        <begin position="52"/>
        <end position="76"/>
    </location>
</feature>